<feature type="transmembrane region" description="Helical" evidence="1">
    <location>
        <begin position="236"/>
        <end position="256"/>
    </location>
</feature>
<feature type="transmembrane region" description="Helical" evidence="1">
    <location>
        <begin position="12"/>
        <end position="33"/>
    </location>
</feature>
<dbReference type="EMBL" id="AP025564">
    <property type="protein sequence ID" value="BDE96795.1"/>
    <property type="molecule type" value="Genomic_DNA"/>
</dbReference>
<sequence length="262" mass="28106">MTVFAHEMRQNCRMLVIWTLVIGGMIAVCMAMFPEMEAQSADLNEMFASMGVFTEAFGMDRLSIGEPMGFFGVEVGSVLGIGGAFFAAYLGIRMLSKEETEHTAEFLLTHPVSRFSVAAQKLAAVVACIVILNVACAACSIASFEMVDAAIDWEPFWLFCAAELLMQLEIACVCFALSAFIGRGSIGVGLGFAALLYFLNIVASLSDKVDWLRFVTPFAYADAASIIPNAALDETLVGLGVLYAVVALVIAVSVYARKDIAV</sequence>
<name>A0ABM7WKA5_9ACTN</name>
<dbReference type="Pfam" id="PF12679">
    <property type="entry name" value="ABC2_membrane_2"/>
    <property type="match status" value="1"/>
</dbReference>
<feature type="transmembrane region" description="Helical" evidence="1">
    <location>
        <begin position="188"/>
        <end position="206"/>
    </location>
</feature>
<accession>A0ABM7WKA5</accession>
<gene>
    <name evidence="2" type="ORF">CE91St30_21280</name>
</gene>
<dbReference type="PANTHER" id="PTHR37305">
    <property type="entry name" value="INTEGRAL MEMBRANE PROTEIN-RELATED"/>
    <property type="match status" value="1"/>
</dbReference>
<proteinExistence type="predicted"/>
<evidence type="ECO:0000256" key="1">
    <source>
        <dbReference type="SAM" id="Phobius"/>
    </source>
</evidence>
<dbReference type="RefSeq" id="WP_244385983.1">
    <property type="nucleotide sequence ID" value="NZ_AP025564.1"/>
</dbReference>
<evidence type="ECO:0000313" key="3">
    <source>
        <dbReference type="Proteomes" id="UP001320544"/>
    </source>
</evidence>
<dbReference type="PANTHER" id="PTHR37305:SF1">
    <property type="entry name" value="MEMBRANE PROTEIN"/>
    <property type="match status" value="1"/>
</dbReference>
<feature type="transmembrane region" description="Helical" evidence="1">
    <location>
        <begin position="68"/>
        <end position="92"/>
    </location>
</feature>
<keyword evidence="3" id="KW-1185">Reference proteome</keyword>
<organism evidence="2 3">
    <name type="scientific">Raoultibacter timonensis</name>
    <dbReference type="NCBI Taxonomy" id="1907662"/>
    <lineage>
        <taxon>Bacteria</taxon>
        <taxon>Bacillati</taxon>
        <taxon>Actinomycetota</taxon>
        <taxon>Coriobacteriia</taxon>
        <taxon>Eggerthellales</taxon>
        <taxon>Eggerthellaceae</taxon>
        <taxon>Raoultibacter</taxon>
    </lineage>
</organism>
<reference evidence="2 3" key="1">
    <citation type="submission" date="2022-01" db="EMBL/GenBank/DDBJ databases">
        <title>Novel bile acid biosynthetic pathways are enriched in the microbiome of centenarians.</title>
        <authorList>
            <person name="Sato Y."/>
            <person name="Atarashi K."/>
            <person name="Plichta R.D."/>
            <person name="Arai Y."/>
            <person name="Sasajima S."/>
            <person name="Kearney M.S."/>
            <person name="Suda W."/>
            <person name="Takeshita K."/>
            <person name="Sasaki T."/>
            <person name="Okamoto S."/>
            <person name="Skelly N.A."/>
            <person name="Okamura Y."/>
            <person name="Vlamakis H."/>
            <person name="Li Y."/>
            <person name="Tanoue T."/>
            <person name="Takei H."/>
            <person name="Nittono H."/>
            <person name="Narushima S."/>
            <person name="Irie J."/>
            <person name="Itoh H."/>
            <person name="Moriya K."/>
            <person name="Sugiura Y."/>
            <person name="Suematsu M."/>
            <person name="Moritoki N."/>
            <person name="Shibata S."/>
            <person name="Littman R.D."/>
            <person name="Fischbach A.M."/>
            <person name="Uwamino Y."/>
            <person name="Inoue T."/>
            <person name="Honda A."/>
            <person name="Hattori M."/>
            <person name="Murai T."/>
            <person name="Xavier J.R."/>
            <person name="Hirose N."/>
            <person name="Honda K."/>
        </authorList>
    </citation>
    <scope>NUCLEOTIDE SEQUENCE [LARGE SCALE GENOMIC DNA]</scope>
    <source>
        <strain evidence="2 3">CE91-St30</strain>
    </source>
</reference>
<protein>
    <submittedName>
        <fullName evidence="2">ABC transporter permease</fullName>
    </submittedName>
</protein>
<dbReference type="Proteomes" id="UP001320544">
    <property type="component" value="Chromosome"/>
</dbReference>
<keyword evidence="1" id="KW-1133">Transmembrane helix</keyword>
<evidence type="ECO:0000313" key="2">
    <source>
        <dbReference type="EMBL" id="BDE96795.1"/>
    </source>
</evidence>
<keyword evidence="1" id="KW-0812">Transmembrane</keyword>
<feature type="transmembrane region" description="Helical" evidence="1">
    <location>
        <begin position="122"/>
        <end position="144"/>
    </location>
</feature>
<keyword evidence="1" id="KW-0472">Membrane</keyword>
<feature type="transmembrane region" description="Helical" evidence="1">
    <location>
        <begin position="156"/>
        <end position="181"/>
    </location>
</feature>